<dbReference type="PATRIC" id="fig|1227456.3.peg.105"/>
<dbReference type="RefSeq" id="WP_005038642.1">
    <property type="nucleotide sequence ID" value="NZ_AOME01000002.1"/>
</dbReference>
<dbReference type="PANTHER" id="PTHR19328:SF75">
    <property type="entry name" value="ALDOSE SUGAR DEHYDROGENASE YLII"/>
    <property type="match status" value="1"/>
</dbReference>
<feature type="region of interest" description="Disordered" evidence="1">
    <location>
        <begin position="39"/>
        <end position="59"/>
    </location>
</feature>
<keyword evidence="4" id="KW-1185">Reference proteome</keyword>
<reference evidence="3 4" key="1">
    <citation type="journal article" date="2014" name="PLoS Genet.">
        <title>Phylogenetically driven sequencing of extremely halophilic archaea reveals strategies for static and dynamic osmo-response.</title>
        <authorList>
            <person name="Becker E.A."/>
            <person name="Seitzer P.M."/>
            <person name="Tritt A."/>
            <person name="Larsen D."/>
            <person name="Krusor M."/>
            <person name="Yao A.I."/>
            <person name="Wu D."/>
            <person name="Madern D."/>
            <person name="Eisen J.A."/>
            <person name="Darling A.E."/>
            <person name="Facciotti M.T."/>
        </authorList>
    </citation>
    <scope>NUCLEOTIDE SEQUENCE [LARGE SCALE GENOMIC DNA]</scope>
    <source>
        <strain evidence="3 4">DSM 8989</strain>
    </source>
</reference>
<protein>
    <submittedName>
        <fullName evidence="3">Blue copper domain protein</fullName>
    </submittedName>
</protein>
<dbReference type="AlphaFoldDB" id="M0NFT1"/>
<organism evidence="3 4">
    <name type="scientific">Halococcus salifodinae DSM 8989</name>
    <dbReference type="NCBI Taxonomy" id="1227456"/>
    <lineage>
        <taxon>Archaea</taxon>
        <taxon>Methanobacteriati</taxon>
        <taxon>Methanobacteriota</taxon>
        <taxon>Stenosarchaea group</taxon>
        <taxon>Halobacteria</taxon>
        <taxon>Halobacteriales</taxon>
        <taxon>Halococcaceae</taxon>
        <taxon>Halococcus</taxon>
    </lineage>
</organism>
<dbReference type="InterPro" id="IPR011041">
    <property type="entry name" value="Quinoprot_gluc/sorb_DH_b-prop"/>
</dbReference>
<feature type="region of interest" description="Disordered" evidence="1">
    <location>
        <begin position="579"/>
        <end position="626"/>
    </location>
</feature>
<dbReference type="STRING" id="1227456.C450_00490"/>
<dbReference type="SUPFAM" id="SSF50952">
    <property type="entry name" value="Soluble quinoprotein glucose dehydrogenase"/>
    <property type="match status" value="1"/>
</dbReference>
<dbReference type="Gene3D" id="2.120.10.30">
    <property type="entry name" value="TolB, C-terminal domain"/>
    <property type="match status" value="1"/>
</dbReference>
<gene>
    <name evidence="3" type="ORF">C450_00490</name>
</gene>
<dbReference type="SUPFAM" id="SSF49503">
    <property type="entry name" value="Cupredoxins"/>
    <property type="match status" value="1"/>
</dbReference>
<evidence type="ECO:0000259" key="2">
    <source>
        <dbReference type="Pfam" id="PF07995"/>
    </source>
</evidence>
<evidence type="ECO:0000313" key="3">
    <source>
        <dbReference type="EMBL" id="EMA55954.1"/>
    </source>
</evidence>
<dbReference type="Proteomes" id="UP000011625">
    <property type="component" value="Unassembled WGS sequence"/>
</dbReference>
<dbReference type="InterPro" id="IPR011042">
    <property type="entry name" value="6-blade_b-propeller_TolB-like"/>
</dbReference>
<comment type="caution">
    <text evidence="3">The sequence shown here is derived from an EMBL/GenBank/DDBJ whole genome shotgun (WGS) entry which is preliminary data.</text>
</comment>
<name>M0NFT1_9EURY</name>
<feature type="compositionally biased region" description="Polar residues" evidence="1">
    <location>
        <begin position="604"/>
        <end position="623"/>
    </location>
</feature>
<proteinExistence type="predicted"/>
<sequence>MVPNTSRRGFLTGVAALGLTGVGERVGAQSSQAAGTIRLGGEIPGWRGRDPATIQGETNPTLALEPGRVYRIVWENVDGTPHNVALLGADGGAIERTSFVTERGATQTFDFVATETMAEYVCEAHPGSMRGDIRIAGEESANDGGAGDGSAGDDTDGSDRFMPPGPTVRTETVADGPLSAPLGFEVAPDDRDRRFVVDQIGKIHVHGSNGLAKEPFLDITDRLIDFSSARTDSIEERGLLGLAFHPDFRENRRYYVRYSAPPAPNTPEGYTHIERLSEFTAGENGRRGRPDAERVLLDIPSPHYTHNAGSVAFGPNGYLYMGMGDGGGSKLEAGHAEDWYANNGGNGQNVTENLLGSILRIDVDDRGGSEPYGIPDDNPLVGRPGRDEHYAWGFRNPWRMSFSSGELFVADVGASNYEEVNVVEKGGNYGWNVREGSHCYSTGSPTDPPTACPERTPPDVRGGEPLVDPIVEYPHVYEGNSVGLAVIGGHVYDTDTIPDLDGAYVFGDYSLNGEPRGSLFAATPSAEDGQWSLEELRVAGGPDGSLDAYLLGIGQDAAGELYALTTDVLGVDPATTTGRVQKLVPETSATESTAGDTPAAESAGTENGTATNGSGAENGSDTASDARGPGFGAVAALGAVGSVAAAAIARSLAGDGDGGDG</sequence>
<dbReference type="PROSITE" id="PS51318">
    <property type="entry name" value="TAT"/>
    <property type="match status" value="1"/>
</dbReference>
<dbReference type="Pfam" id="PF07995">
    <property type="entry name" value="GSDH"/>
    <property type="match status" value="1"/>
</dbReference>
<evidence type="ECO:0000256" key="1">
    <source>
        <dbReference type="SAM" id="MobiDB-lite"/>
    </source>
</evidence>
<dbReference type="EMBL" id="AOME01000002">
    <property type="protein sequence ID" value="EMA55954.1"/>
    <property type="molecule type" value="Genomic_DNA"/>
</dbReference>
<evidence type="ECO:0000313" key="4">
    <source>
        <dbReference type="Proteomes" id="UP000011625"/>
    </source>
</evidence>
<dbReference type="PANTHER" id="PTHR19328">
    <property type="entry name" value="HEDGEHOG-INTERACTING PROTEIN"/>
    <property type="match status" value="1"/>
</dbReference>
<dbReference type="InterPro" id="IPR008972">
    <property type="entry name" value="Cupredoxin"/>
</dbReference>
<dbReference type="InterPro" id="IPR012938">
    <property type="entry name" value="Glc/Sorbosone_DH"/>
</dbReference>
<dbReference type="Gene3D" id="2.60.40.420">
    <property type="entry name" value="Cupredoxins - blue copper proteins"/>
    <property type="match status" value="1"/>
</dbReference>
<dbReference type="InterPro" id="IPR006311">
    <property type="entry name" value="TAT_signal"/>
</dbReference>
<feature type="region of interest" description="Disordered" evidence="1">
    <location>
        <begin position="138"/>
        <end position="184"/>
    </location>
</feature>
<accession>M0NFT1</accession>
<feature type="domain" description="Glucose/Sorbosone dehydrogenase" evidence="2">
    <location>
        <begin position="179"/>
        <end position="455"/>
    </location>
</feature>